<dbReference type="InterPro" id="IPR011009">
    <property type="entry name" value="Kinase-like_dom_sf"/>
</dbReference>
<gene>
    <name evidence="1" type="primary">ORF213445</name>
</gene>
<dbReference type="Gene3D" id="3.30.200.20">
    <property type="entry name" value="Phosphorylase Kinase, domain 1"/>
    <property type="match status" value="1"/>
</dbReference>
<evidence type="ECO:0000313" key="1">
    <source>
        <dbReference type="EMBL" id="CEK96784.1"/>
    </source>
</evidence>
<dbReference type="SUPFAM" id="SSF56112">
    <property type="entry name" value="Protein kinase-like (PK-like)"/>
    <property type="match status" value="1"/>
</dbReference>
<feature type="non-terminal residue" evidence="1">
    <location>
        <position position="161"/>
    </location>
</feature>
<feature type="non-terminal residue" evidence="1">
    <location>
        <position position="1"/>
    </location>
</feature>
<evidence type="ECO:0008006" key="2">
    <source>
        <dbReference type="Google" id="ProtNLM"/>
    </source>
</evidence>
<dbReference type="EMBL" id="HACG01049919">
    <property type="protein sequence ID" value="CEK96784.1"/>
    <property type="molecule type" value="Transcribed_RNA"/>
</dbReference>
<dbReference type="GO" id="GO:0004715">
    <property type="term" value="F:non-membrane spanning protein tyrosine kinase activity"/>
    <property type="evidence" value="ECO:0007669"/>
    <property type="project" value="InterPro"/>
</dbReference>
<organism evidence="1">
    <name type="scientific">Arion vulgaris</name>
    <dbReference type="NCBI Taxonomy" id="1028688"/>
    <lineage>
        <taxon>Eukaryota</taxon>
        <taxon>Metazoa</taxon>
        <taxon>Spiralia</taxon>
        <taxon>Lophotrochozoa</taxon>
        <taxon>Mollusca</taxon>
        <taxon>Gastropoda</taxon>
        <taxon>Heterobranchia</taxon>
        <taxon>Euthyneura</taxon>
        <taxon>Panpulmonata</taxon>
        <taxon>Eupulmonata</taxon>
        <taxon>Stylommatophora</taxon>
        <taxon>Helicina</taxon>
        <taxon>Arionoidea</taxon>
        <taxon>Arionidae</taxon>
        <taxon>Arion</taxon>
    </lineage>
</organism>
<dbReference type="InterPro" id="IPR042983">
    <property type="entry name" value="PKDCC"/>
</dbReference>
<sequence length="161" mass="18112">GFDSNMSCQQIDSLRLGNSVSFSGSKFIEIAYDLMDESGGARINDNNMNRWERTQNEKSAYVVKSSSNDLQTKVACMKQVYDANLCATMGSYRLLREVLMLAVLRHPNILLMKGYCLRGNRIAFRIPEKGLIVVTEVGTPLTLSTIIDMSWSQRVYTALQI</sequence>
<name>A0A0B7BU82_9EUPU</name>
<dbReference type="GO" id="GO:0005576">
    <property type="term" value="C:extracellular region"/>
    <property type="evidence" value="ECO:0007669"/>
    <property type="project" value="TreeGrafter"/>
</dbReference>
<reference evidence="1" key="1">
    <citation type="submission" date="2014-12" db="EMBL/GenBank/DDBJ databases">
        <title>Insight into the proteome of Arion vulgaris.</title>
        <authorList>
            <person name="Aradska J."/>
            <person name="Bulat T."/>
            <person name="Smidak R."/>
            <person name="Sarate P."/>
            <person name="Gangsoo J."/>
            <person name="Sialana F."/>
            <person name="Bilban M."/>
            <person name="Lubec G."/>
        </authorList>
    </citation>
    <scope>NUCLEOTIDE SEQUENCE</scope>
    <source>
        <tissue evidence="1">Skin</tissue>
    </source>
</reference>
<dbReference type="GO" id="GO:0001501">
    <property type="term" value="P:skeletal system development"/>
    <property type="evidence" value="ECO:0007669"/>
    <property type="project" value="TreeGrafter"/>
</dbReference>
<accession>A0A0B7BU82</accession>
<protein>
    <recommendedName>
        <fullName evidence="2">Protein kinase domain-containing protein</fullName>
    </recommendedName>
</protein>
<dbReference type="AlphaFoldDB" id="A0A0B7BU82"/>
<dbReference type="PANTHER" id="PTHR46448:SF1">
    <property type="entry name" value="PROTEIN KINASE DOMAIN-CONTAINING PROTEIN"/>
    <property type="match status" value="1"/>
</dbReference>
<dbReference type="PANTHER" id="PTHR46448">
    <property type="entry name" value="PROTEIN KINASE DOMAIN-CONTAINING PROTEIN"/>
    <property type="match status" value="1"/>
</dbReference>
<proteinExistence type="predicted"/>